<keyword evidence="4" id="KW-1185">Reference proteome</keyword>
<comment type="caution">
    <text evidence="3">The sequence shown here is derived from an EMBL/GenBank/DDBJ whole genome shotgun (WGS) entry which is preliminary data.</text>
</comment>
<sequence>MPLPTITVEKPWGRDILPAPFQGPPGQRIGEIWFEPPPELPELLVKYIFTSEKLSVQVHPDDDQAEAAGLGRQGKEECWLVIDAQPGAQLGVGFDVPLDAEAMRAAALDGSIEHLLTWHDIAPGDFFYIPAGTVHAIGAGVGIIEIQQNSAITYRLFDYGRPRELHLDAAIAVARGMPHDPALRRRVPCNGTAALVDGPHFRLDLVDGQLPANVRGRHDGKLLVIPLAGLAGVAGASVQPGQCALADRLDDVDVCDGARLLIASPVHSGA</sequence>
<keyword evidence="1" id="KW-0479">Metal-binding</keyword>
<accession>A0ABV7EFE9</accession>
<dbReference type="Gene3D" id="2.60.120.10">
    <property type="entry name" value="Jelly Rolls"/>
    <property type="match status" value="1"/>
</dbReference>
<evidence type="ECO:0000313" key="3">
    <source>
        <dbReference type="EMBL" id="MFC3100559.1"/>
    </source>
</evidence>
<gene>
    <name evidence="3" type="ORF">ACFODK_06600</name>
</gene>
<keyword evidence="3" id="KW-0413">Isomerase</keyword>
<dbReference type="GO" id="GO:0016853">
    <property type="term" value="F:isomerase activity"/>
    <property type="evidence" value="ECO:0007669"/>
    <property type="project" value="UniProtKB-KW"/>
</dbReference>
<keyword evidence="2" id="KW-0862">Zinc</keyword>
<dbReference type="RefSeq" id="WP_336917806.1">
    <property type="nucleotide sequence ID" value="NZ_JBANRN010000002.1"/>
</dbReference>
<dbReference type="PANTHER" id="PTHR42742">
    <property type="entry name" value="TRANSCRIPTIONAL REPRESSOR MPRA"/>
    <property type="match status" value="1"/>
</dbReference>
<protein>
    <submittedName>
        <fullName evidence="3">Class I mannose-6-phosphate isomerase</fullName>
    </submittedName>
</protein>
<dbReference type="Proteomes" id="UP001595378">
    <property type="component" value="Unassembled WGS sequence"/>
</dbReference>
<proteinExistence type="predicted"/>
<dbReference type="EMBL" id="JBHRSU010000005">
    <property type="protein sequence ID" value="MFC3100559.1"/>
    <property type="molecule type" value="Genomic_DNA"/>
</dbReference>
<name>A0ABV7EFE9_9SPHN</name>
<evidence type="ECO:0000256" key="1">
    <source>
        <dbReference type="ARBA" id="ARBA00022723"/>
    </source>
</evidence>
<evidence type="ECO:0000313" key="4">
    <source>
        <dbReference type="Proteomes" id="UP001595378"/>
    </source>
</evidence>
<dbReference type="InterPro" id="IPR014710">
    <property type="entry name" value="RmlC-like_jellyroll"/>
</dbReference>
<reference evidence="4" key="1">
    <citation type="journal article" date="2019" name="Int. J. Syst. Evol. Microbiol.">
        <title>The Global Catalogue of Microorganisms (GCM) 10K type strain sequencing project: providing services to taxonomists for standard genome sequencing and annotation.</title>
        <authorList>
            <consortium name="The Broad Institute Genomics Platform"/>
            <consortium name="The Broad Institute Genome Sequencing Center for Infectious Disease"/>
            <person name="Wu L."/>
            <person name="Ma J."/>
        </authorList>
    </citation>
    <scope>NUCLEOTIDE SEQUENCE [LARGE SCALE GENOMIC DNA]</scope>
    <source>
        <strain evidence="4">KCTC 52606</strain>
    </source>
</reference>
<evidence type="ECO:0000256" key="2">
    <source>
        <dbReference type="ARBA" id="ARBA00022833"/>
    </source>
</evidence>
<dbReference type="InterPro" id="IPR011051">
    <property type="entry name" value="RmlC_Cupin_sf"/>
</dbReference>
<dbReference type="CDD" id="cd07010">
    <property type="entry name" value="cupin_PMI_type_I_N_bac"/>
    <property type="match status" value="1"/>
</dbReference>
<organism evidence="3 4">
    <name type="scientific">Alteraurantiacibacter lauratis</name>
    <dbReference type="NCBI Taxonomy" id="2054627"/>
    <lineage>
        <taxon>Bacteria</taxon>
        <taxon>Pseudomonadati</taxon>
        <taxon>Pseudomonadota</taxon>
        <taxon>Alphaproteobacteria</taxon>
        <taxon>Sphingomonadales</taxon>
        <taxon>Erythrobacteraceae</taxon>
        <taxon>Alteraurantiacibacter</taxon>
    </lineage>
</organism>
<dbReference type="SUPFAM" id="SSF51182">
    <property type="entry name" value="RmlC-like cupins"/>
    <property type="match status" value="1"/>
</dbReference>
<dbReference type="InterPro" id="IPR051804">
    <property type="entry name" value="Carb_Metab_Reg_Kinase/Isom"/>
</dbReference>
<dbReference type="PANTHER" id="PTHR42742:SF3">
    <property type="entry name" value="FRUCTOKINASE"/>
    <property type="match status" value="1"/>
</dbReference>